<dbReference type="EMBL" id="JDRY01000042">
    <property type="protein sequence ID" value="KGM98950.1"/>
    <property type="molecule type" value="Genomic_DNA"/>
</dbReference>
<dbReference type="InterPro" id="IPR016035">
    <property type="entry name" value="Acyl_Trfase/lysoPLipase"/>
</dbReference>
<organism evidence="7 8">
    <name type="scientific">Clostridium botulinum C/D str. DC5</name>
    <dbReference type="NCBI Taxonomy" id="1443128"/>
    <lineage>
        <taxon>Bacteria</taxon>
        <taxon>Bacillati</taxon>
        <taxon>Bacillota</taxon>
        <taxon>Clostridia</taxon>
        <taxon>Eubacteriales</taxon>
        <taxon>Clostridiaceae</taxon>
        <taxon>Clostridium</taxon>
    </lineage>
</organism>
<evidence type="ECO:0000256" key="5">
    <source>
        <dbReference type="PIRSR" id="PIRSR000446-1"/>
    </source>
</evidence>
<dbReference type="Proteomes" id="UP000030014">
    <property type="component" value="Unassembled WGS sequence"/>
</dbReference>
<dbReference type="GO" id="GO:0006633">
    <property type="term" value="P:fatty acid biosynthetic process"/>
    <property type="evidence" value="ECO:0007669"/>
    <property type="project" value="TreeGrafter"/>
</dbReference>
<dbReference type="InterPro" id="IPR014043">
    <property type="entry name" value="Acyl_transferase_dom"/>
</dbReference>
<feature type="active site" evidence="5">
    <location>
        <position position="91"/>
    </location>
</feature>
<comment type="caution">
    <text evidence="7">The sequence shown here is derived from an EMBL/GenBank/DDBJ whole genome shotgun (WGS) entry which is preliminary data.</text>
</comment>
<feature type="active site" evidence="5">
    <location>
        <position position="200"/>
    </location>
</feature>
<evidence type="ECO:0000256" key="1">
    <source>
        <dbReference type="ARBA" id="ARBA00022679"/>
    </source>
</evidence>
<dbReference type="PANTHER" id="PTHR42681">
    <property type="entry name" value="MALONYL-COA-ACYL CARRIER PROTEIN TRANSACYLASE, MITOCHONDRIAL"/>
    <property type="match status" value="1"/>
</dbReference>
<dbReference type="NCBIfam" id="TIGR00128">
    <property type="entry name" value="fabD"/>
    <property type="match status" value="1"/>
</dbReference>
<dbReference type="PIRSF" id="PIRSF000446">
    <property type="entry name" value="Mct"/>
    <property type="match status" value="1"/>
</dbReference>
<dbReference type="GO" id="GO:0005829">
    <property type="term" value="C:cytosol"/>
    <property type="evidence" value="ECO:0007669"/>
    <property type="project" value="TreeGrafter"/>
</dbReference>
<dbReference type="AlphaFoldDB" id="A0A0A0IHA8"/>
<dbReference type="Gene3D" id="3.40.366.10">
    <property type="entry name" value="Malonyl-Coenzyme A Acyl Carrier Protein, domain 2"/>
    <property type="match status" value="1"/>
</dbReference>
<accession>A0A0A0IHA8</accession>
<keyword evidence="1 4" id="KW-0808">Transferase</keyword>
<dbReference type="SUPFAM" id="SSF52151">
    <property type="entry name" value="FabD/lysophospholipase-like"/>
    <property type="match status" value="1"/>
</dbReference>
<evidence type="ECO:0000313" key="7">
    <source>
        <dbReference type="EMBL" id="KGM98950.1"/>
    </source>
</evidence>
<protein>
    <recommendedName>
        <fullName evidence="4">Malonyl CoA-acyl carrier protein transacylase</fullName>
        <ecNumber evidence="4">2.3.1.39</ecNumber>
    </recommendedName>
</protein>
<evidence type="ECO:0000313" key="8">
    <source>
        <dbReference type="Proteomes" id="UP000030014"/>
    </source>
</evidence>
<dbReference type="InterPro" id="IPR050858">
    <property type="entry name" value="Mal-CoA-ACP_Trans/PKS_FabD"/>
</dbReference>
<dbReference type="SUPFAM" id="SSF55048">
    <property type="entry name" value="Probable ACP-binding domain of malonyl-CoA ACP transacylase"/>
    <property type="match status" value="1"/>
</dbReference>
<evidence type="ECO:0000256" key="2">
    <source>
        <dbReference type="ARBA" id="ARBA00023315"/>
    </source>
</evidence>
<dbReference type="GO" id="GO:0004314">
    <property type="term" value="F:[acyl-carrier-protein] S-malonyltransferase activity"/>
    <property type="evidence" value="ECO:0007669"/>
    <property type="project" value="UniProtKB-EC"/>
</dbReference>
<dbReference type="RefSeq" id="WP_039256473.1">
    <property type="nucleotide sequence ID" value="NZ_JDRY01000042.1"/>
</dbReference>
<dbReference type="SMART" id="SM00827">
    <property type="entry name" value="PKS_AT"/>
    <property type="match status" value="1"/>
</dbReference>
<proteinExistence type="inferred from homology"/>
<gene>
    <name evidence="7" type="ORF">Z955_09830</name>
</gene>
<dbReference type="InterPro" id="IPR001227">
    <property type="entry name" value="Ac_transferase_dom_sf"/>
</dbReference>
<evidence type="ECO:0000259" key="6">
    <source>
        <dbReference type="SMART" id="SM00827"/>
    </source>
</evidence>
<feature type="domain" description="Malonyl-CoA:ACP transacylase (MAT)" evidence="6">
    <location>
        <begin position="7"/>
        <end position="306"/>
    </location>
</feature>
<keyword evidence="2 4" id="KW-0012">Acyltransferase</keyword>
<sequence length="316" mass="34654">MSKIAFIFSGQGAQYVGMGKELYDNMEECKEVFHKADKALGFSISNICFEGSKEELDRTENTQPAILTTSIAALKALEKSGIKADVVAGLSLGEYSALVCSGVFSFEDTVRVVKKRGKFMQEEVPQGVGTMAAIIGLDREKVSKACEECREYGIVEVANYNCSSQIVIAGEINAVDKACESAKELGAKRVIKLSVSAPFHTSMLKGAGEKLYKELEDVTLNDIKVPVMTNVTGNYIIDINDVKDILRRQVMSSVLWEDIVKTMINDGVDTFIEIGPGKALSGFVKKINRKVKVLNVEDLTSLNKTINELKEKKINE</sequence>
<reference evidence="7 8" key="1">
    <citation type="submission" date="2014-01" db="EMBL/GenBank/DDBJ databases">
        <title>Plasmidome dynamics in the species complex Clostridium novyi sensu lato converts strains of independent lineages into distinctly different pathogens.</title>
        <authorList>
            <person name="Skarin H."/>
            <person name="Segerman B."/>
        </authorList>
    </citation>
    <scope>NUCLEOTIDE SEQUENCE [LARGE SCALE GENOMIC DNA]</scope>
    <source>
        <strain evidence="7 8">DC5</strain>
    </source>
</reference>
<dbReference type="EC" id="2.3.1.39" evidence="4"/>
<dbReference type="Pfam" id="PF00698">
    <property type="entry name" value="Acyl_transf_1"/>
    <property type="match status" value="1"/>
</dbReference>
<dbReference type="InterPro" id="IPR016036">
    <property type="entry name" value="Malonyl_transacylase_ACP-bd"/>
</dbReference>
<comment type="similarity">
    <text evidence="4">Belongs to the fabD family.</text>
</comment>
<dbReference type="FunFam" id="3.30.70.250:FF:000001">
    <property type="entry name" value="Malonyl CoA-acyl carrier protein transacylase"/>
    <property type="match status" value="1"/>
</dbReference>
<name>A0A0A0IHA8_CLOBO</name>
<dbReference type="InterPro" id="IPR004410">
    <property type="entry name" value="Malonyl_CoA-ACP_transAc_FabD"/>
</dbReference>
<dbReference type="InterPro" id="IPR024925">
    <property type="entry name" value="Malonyl_CoA-ACP_transAc"/>
</dbReference>
<evidence type="ECO:0000256" key="3">
    <source>
        <dbReference type="ARBA" id="ARBA00048462"/>
    </source>
</evidence>
<dbReference type="PANTHER" id="PTHR42681:SF1">
    <property type="entry name" value="MALONYL-COA-ACYL CARRIER PROTEIN TRANSACYLASE, MITOCHONDRIAL"/>
    <property type="match status" value="1"/>
</dbReference>
<evidence type="ECO:0000256" key="4">
    <source>
        <dbReference type="PIRNR" id="PIRNR000446"/>
    </source>
</evidence>
<comment type="catalytic activity">
    <reaction evidence="3 4">
        <text>holo-[ACP] + malonyl-CoA = malonyl-[ACP] + CoA</text>
        <dbReference type="Rhea" id="RHEA:41792"/>
        <dbReference type="Rhea" id="RHEA-COMP:9623"/>
        <dbReference type="Rhea" id="RHEA-COMP:9685"/>
        <dbReference type="ChEBI" id="CHEBI:57287"/>
        <dbReference type="ChEBI" id="CHEBI:57384"/>
        <dbReference type="ChEBI" id="CHEBI:64479"/>
        <dbReference type="ChEBI" id="CHEBI:78449"/>
        <dbReference type="EC" id="2.3.1.39"/>
    </reaction>
</comment>
<dbReference type="Gene3D" id="3.30.70.250">
    <property type="entry name" value="Malonyl-CoA ACP transacylase, ACP-binding"/>
    <property type="match status" value="1"/>
</dbReference>